<feature type="repeat" description="Solcar" evidence="9">
    <location>
        <begin position="197"/>
        <end position="302"/>
    </location>
</feature>
<reference evidence="11" key="1">
    <citation type="journal article" date="2020" name="BMC Genomics">
        <title>Correction to: Identification and distribution of gene clusters required for synthesis of sphingolipid metabolism inhibitors in diverse species of the filamentous fungus Fusarium.</title>
        <authorList>
            <person name="Kim H.S."/>
            <person name="Lohmar J.M."/>
            <person name="Busman M."/>
            <person name="Brown D.W."/>
            <person name="Naumann T.A."/>
            <person name="Divon H.H."/>
            <person name="Lysoe E."/>
            <person name="Uhlig S."/>
            <person name="Proctor R.H."/>
        </authorList>
    </citation>
    <scope>NUCLEOTIDE SEQUENCE</scope>
    <source>
        <strain evidence="11">NRRL 22465</strain>
    </source>
</reference>
<evidence type="ECO:0000313" key="12">
    <source>
        <dbReference type="Proteomes" id="UP000635477"/>
    </source>
</evidence>
<name>A0A8H4UT23_9HYPO</name>
<comment type="caution">
    <text evidence="11">The sequence shown here is derived from an EMBL/GenBank/DDBJ whole genome shotgun (WGS) entry which is preliminary data.</text>
</comment>
<dbReference type="AlphaFoldDB" id="A0A8H4UT23"/>
<evidence type="ECO:0000256" key="3">
    <source>
        <dbReference type="ARBA" id="ARBA00022448"/>
    </source>
</evidence>
<keyword evidence="8 9" id="KW-0472">Membrane</keyword>
<keyword evidence="3 10" id="KW-0813">Transport</keyword>
<dbReference type="Gene3D" id="1.50.40.10">
    <property type="entry name" value="Mitochondrial carrier domain"/>
    <property type="match status" value="2"/>
</dbReference>
<proteinExistence type="inferred from homology"/>
<evidence type="ECO:0000313" key="11">
    <source>
        <dbReference type="EMBL" id="KAF4983276.1"/>
    </source>
</evidence>
<dbReference type="OrthoDB" id="250329at2759"/>
<dbReference type="EMBL" id="JABEYC010000071">
    <property type="protein sequence ID" value="KAF4983276.1"/>
    <property type="molecule type" value="Genomic_DNA"/>
</dbReference>
<dbReference type="GO" id="GO:0016020">
    <property type="term" value="C:membrane"/>
    <property type="evidence" value="ECO:0007669"/>
    <property type="project" value="UniProtKB-SubCell"/>
</dbReference>
<dbReference type="PANTHER" id="PTHR45667">
    <property type="entry name" value="S-ADENOSYLMETHIONINE MITOCHONDRIAL CARRIER PROTEIN"/>
    <property type="match status" value="1"/>
</dbReference>
<evidence type="ECO:0000256" key="10">
    <source>
        <dbReference type="RuleBase" id="RU000488"/>
    </source>
</evidence>
<sequence>MDVYAAGAIAAFTVDILVYPLDTLKTRYQSQDYIQTYASSSIKKGPVLRGLYQGIGSVVLATLPAAGLFFSTYESAKTVIGDATPLPQTLVHSSASAVAEMASCLVLAPAEVIKQNAQMLKSESKGASRTGSSTSTSLQAFRQVAGSGASRRLFTGYTALVARNLPFTALQFPIFEHVRAEFWKSQGPDAPEPSLAKTGLVTGLSAGGAGSVAAFITTPSDVVKTRMMLSAGSQHESPGQGQSEVAAKIAGKRARKGAWTVTQEVYRERGLRGFFRGAALRSGWTMIGSGLYLGTYEMAKVWLKRRKPELEGVGELEAAGDEINKSQISVNVDIRVAFDVFRNIACEATASLDP</sequence>
<comment type="subcellular location">
    <subcellularLocation>
        <location evidence="1">Membrane</location>
        <topology evidence="1">Multi-pass membrane protein</topology>
    </subcellularLocation>
</comment>
<evidence type="ECO:0000256" key="2">
    <source>
        <dbReference type="ARBA" id="ARBA00006375"/>
    </source>
</evidence>
<dbReference type="PROSITE" id="PS50920">
    <property type="entry name" value="SOLCAR"/>
    <property type="match status" value="3"/>
</dbReference>
<evidence type="ECO:0000256" key="9">
    <source>
        <dbReference type="PROSITE-ProRule" id="PRU00282"/>
    </source>
</evidence>
<keyword evidence="12" id="KW-1185">Reference proteome</keyword>
<feature type="repeat" description="Solcar" evidence="9">
    <location>
        <begin position="87"/>
        <end position="181"/>
    </location>
</feature>
<protein>
    <recommendedName>
        <fullName evidence="13">Mitochondrial carrier protein</fullName>
    </recommendedName>
</protein>
<evidence type="ECO:0008006" key="13">
    <source>
        <dbReference type="Google" id="ProtNLM"/>
    </source>
</evidence>
<dbReference type="InterPro" id="IPR023395">
    <property type="entry name" value="MCP_dom_sf"/>
</dbReference>
<evidence type="ECO:0000256" key="8">
    <source>
        <dbReference type="ARBA" id="ARBA00023136"/>
    </source>
</evidence>
<dbReference type="Pfam" id="PF00153">
    <property type="entry name" value="Mito_carr"/>
    <property type="match status" value="3"/>
</dbReference>
<organism evidence="11 12">
    <name type="scientific">Fusarium zealandicum</name>
    <dbReference type="NCBI Taxonomy" id="1053134"/>
    <lineage>
        <taxon>Eukaryota</taxon>
        <taxon>Fungi</taxon>
        <taxon>Dikarya</taxon>
        <taxon>Ascomycota</taxon>
        <taxon>Pezizomycotina</taxon>
        <taxon>Sordariomycetes</taxon>
        <taxon>Hypocreomycetidae</taxon>
        <taxon>Hypocreales</taxon>
        <taxon>Nectriaceae</taxon>
        <taxon>Fusarium</taxon>
        <taxon>Fusarium staphyleae species complex</taxon>
    </lineage>
</organism>
<keyword evidence="6" id="KW-0496">Mitochondrion</keyword>
<evidence type="ECO:0000256" key="4">
    <source>
        <dbReference type="ARBA" id="ARBA00022692"/>
    </source>
</evidence>
<dbReference type="SUPFAM" id="SSF103506">
    <property type="entry name" value="Mitochondrial carrier"/>
    <property type="match status" value="1"/>
</dbReference>
<keyword evidence="7" id="KW-1133">Transmembrane helix</keyword>
<evidence type="ECO:0000256" key="7">
    <source>
        <dbReference type="ARBA" id="ARBA00022989"/>
    </source>
</evidence>
<evidence type="ECO:0000256" key="1">
    <source>
        <dbReference type="ARBA" id="ARBA00004141"/>
    </source>
</evidence>
<accession>A0A8H4UT23</accession>
<comment type="similarity">
    <text evidence="2 10">Belongs to the mitochondrial carrier (TC 2.A.29) family.</text>
</comment>
<reference evidence="11" key="2">
    <citation type="submission" date="2020-05" db="EMBL/GenBank/DDBJ databases">
        <authorList>
            <person name="Kim H.-S."/>
            <person name="Proctor R.H."/>
            <person name="Brown D.W."/>
        </authorList>
    </citation>
    <scope>NUCLEOTIDE SEQUENCE</scope>
    <source>
        <strain evidence="11">NRRL 22465</strain>
    </source>
</reference>
<gene>
    <name evidence="11" type="ORF">FZEAL_1261</name>
</gene>
<dbReference type="InterPro" id="IPR018108">
    <property type="entry name" value="MCP_transmembrane"/>
</dbReference>
<evidence type="ECO:0000256" key="5">
    <source>
        <dbReference type="ARBA" id="ARBA00022737"/>
    </source>
</evidence>
<keyword evidence="6" id="KW-0999">Mitochondrion inner membrane</keyword>
<feature type="repeat" description="Solcar" evidence="9">
    <location>
        <begin position="1"/>
        <end position="79"/>
    </location>
</feature>
<dbReference type="Proteomes" id="UP000635477">
    <property type="component" value="Unassembled WGS sequence"/>
</dbReference>
<keyword evidence="4 9" id="KW-0812">Transmembrane</keyword>
<keyword evidence="5" id="KW-0677">Repeat</keyword>
<evidence type="ECO:0000256" key="6">
    <source>
        <dbReference type="ARBA" id="ARBA00022792"/>
    </source>
</evidence>